<sequence length="59" mass="6660">MPAQHVNASTTRQRVAGVCIGIDKGRSLTGPLIYSDHLWDQPFRASVRASYPKKTHWRP</sequence>
<dbReference type="AlphaFoldDB" id="A0A5B9MMZ1"/>
<gene>
    <name evidence="1" type="ORF">Mal15_68040</name>
</gene>
<accession>A0A5B9MMZ1</accession>
<organism evidence="1 2">
    <name type="scientific">Stieleria maiorica</name>
    <dbReference type="NCBI Taxonomy" id="2795974"/>
    <lineage>
        <taxon>Bacteria</taxon>
        <taxon>Pseudomonadati</taxon>
        <taxon>Planctomycetota</taxon>
        <taxon>Planctomycetia</taxon>
        <taxon>Pirellulales</taxon>
        <taxon>Pirellulaceae</taxon>
        <taxon>Stieleria</taxon>
    </lineage>
</organism>
<evidence type="ECO:0000313" key="2">
    <source>
        <dbReference type="Proteomes" id="UP000321353"/>
    </source>
</evidence>
<protein>
    <submittedName>
        <fullName evidence="1">Uncharacterized protein</fullName>
    </submittedName>
</protein>
<dbReference type="Proteomes" id="UP000321353">
    <property type="component" value="Chromosome"/>
</dbReference>
<name>A0A5B9MMZ1_9BACT</name>
<proteinExistence type="predicted"/>
<dbReference type="KEGG" id="smam:Mal15_68040"/>
<keyword evidence="2" id="KW-1185">Reference proteome</keyword>
<reference evidence="1 2" key="1">
    <citation type="submission" date="2019-02" db="EMBL/GenBank/DDBJ databases">
        <title>Planctomycetal bacteria perform biofilm scaping via a novel small molecule.</title>
        <authorList>
            <person name="Jeske O."/>
            <person name="Boedeker C."/>
            <person name="Wiegand S."/>
            <person name="Breitling P."/>
            <person name="Kallscheuer N."/>
            <person name="Jogler M."/>
            <person name="Rohde M."/>
            <person name="Petersen J."/>
            <person name="Medema M.H."/>
            <person name="Surup F."/>
            <person name="Jogler C."/>
        </authorList>
    </citation>
    <scope>NUCLEOTIDE SEQUENCE [LARGE SCALE GENOMIC DNA]</scope>
    <source>
        <strain evidence="1 2">Mal15</strain>
    </source>
</reference>
<evidence type="ECO:0000313" key="1">
    <source>
        <dbReference type="EMBL" id="QEG02683.1"/>
    </source>
</evidence>
<dbReference type="EMBL" id="CP036264">
    <property type="protein sequence ID" value="QEG02683.1"/>
    <property type="molecule type" value="Genomic_DNA"/>
</dbReference>